<dbReference type="EMBL" id="BEYU01001811">
    <property type="protein sequence ID" value="GBG16289.1"/>
    <property type="molecule type" value="Genomic_DNA"/>
</dbReference>
<dbReference type="Proteomes" id="UP000241890">
    <property type="component" value="Unassembled WGS sequence"/>
</dbReference>
<reference evidence="1 2" key="1">
    <citation type="submission" date="2017-12" db="EMBL/GenBank/DDBJ databases">
        <title>Sequencing, de novo assembly and annotation of complete genome of a new Thraustochytrid species, strain FCC1311.</title>
        <authorList>
            <person name="Sedici K."/>
            <person name="Godart F."/>
            <person name="Aiese Cigliano R."/>
            <person name="Sanseverino W."/>
            <person name="Barakat M."/>
            <person name="Ortet P."/>
            <person name="Marechal E."/>
            <person name="Cagnac O."/>
            <person name="Amato A."/>
        </authorList>
    </citation>
    <scope>NUCLEOTIDE SEQUENCE [LARGE SCALE GENOMIC DNA]</scope>
</reference>
<organism evidence="1 2">
    <name type="scientific">Hondaea fermentalgiana</name>
    <dbReference type="NCBI Taxonomy" id="2315210"/>
    <lineage>
        <taxon>Eukaryota</taxon>
        <taxon>Sar</taxon>
        <taxon>Stramenopiles</taxon>
        <taxon>Bigyra</taxon>
        <taxon>Labyrinthulomycetes</taxon>
        <taxon>Thraustochytrida</taxon>
        <taxon>Thraustochytriidae</taxon>
        <taxon>Hondaea</taxon>
    </lineage>
</organism>
<feature type="non-terminal residue" evidence="1">
    <location>
        <position position="101"/>
    </location>
</feature>
<keyword evidence="2" id="KW-1185">Reference proteome</keyword>
<name>A0A2R5FF05_9STRA</name>
<feature type="non-terminal residue" evidence="1">
    <location>
        <position position="1"/>
    </location>
</feature>
<dbReference type="AlphaFoldDB" id="A0A2R5FF05"/>
<dbReference type="InParanoid" id="A0A2R5FF05"/>
<sequence length="101" mass="11712">ELDKRLLHREKLKNKVEHSAHKLANKGRSFFNDDVPFTRDLDLAKERFESHRKVVSDVLDFISAESQEGFAYLESVFVRQYCEATFKNMGSGNVDLSESMQ</sequence>
<comment type="caution">
    <text evidence="1">The sequence shown here is derived from an EMBL/GenBank/DDBJ whole genome shotgun (WGS) entry which is preliminary data.</text>
</comment>
<gene>
    <name evidence="1" type="ORF">FCC1311_117642</name>
</gene>
<evidence type="ECO:0000313" key="1">
    <source>
        <dbReference type="EMBL" id="GBG16289.1"/>
    </source>
</evidence>
<accession>A0A2R5FF05</accession>
<protein>
    <submittedName>
        <fullName evidence="1">Uncharacterized protein</fullName>
    </submittedName>
</protein>
<evidence type="ECO:0000313" key="2">
    <source>
        <dbReference type="Proteomes" id="UP000241890"/>
    </source>
</evidence>
<proteinExistence type="predicted"/>